<dbReference type="EMBL" id="CATKSN020000122">
    <property type="protein sequence ID" value="CAI9149084.1"/>
    <property type="molecule type" value="Genomic_DNA"/>
</dbReference>
<organism evidence="2 3">
    <name type="scientific">Rangifer tarandus platyrhynchus</name>
    <name type="common">Svalbard reindeer</name>
    <dbReference type="NCBI Taxonomy" id="3082113"/>
    <lineage>
        <taxon>Eukaryota</taxon>
        <taxon>Metazoa</taxon>
        <taxon>Chordata</taxon>
        <taxon>Craniata</taxon>
        <taxon>Vertebrata</taxon>
        <taxon>Euteleostomi</taxon>
        <taxon>Mammalia</taxon>
        <taxon>Eutheria</taxon>
        <taxon>Laurasiatheria</taxon>
        <taxon>Artiodactyla</taxon>
        <taxon>Ruminantia</taxon>
        <taxon>Pecora</taxon>
        <taxon>Cervidae</taxon>
        <taxon>Odocoileinae</taxon>
        <taxon>Rangifer</taxon>
    </lineage>
</organism>
<evidence type="ECO:0000256" key="1">
    <source>
        <dbReference type="SAM" id="MobiDB-lite"/>
    </source>
</evidence>
<accession>A0ABN8XNA5</accession>
<keyword evidence="3" id="KW-1185">Reference proteome</keyword>
<reference evidence="2" key="1">
    <citation type="submission" date="2023-04" db="EMBL/GenBank/DDBJ databases">
        <authorList>
            <consortium name="ELIXIR-Norway"/>
        </authorList>
    </citation>
    <scope>NUCLEOTIDE SEQUENCE [LARGE SCALE GENOMIC DNA]</scope>
</reference>
<comment type="caution">
    <text evidence="2">The sequence shown here is derived from an EMBL/GenBank/DDBJ whole genome shotgun (WGS) entry which is preliminary data.</text>
</comment>
<evidence type="ECO:0000313" key="2">
    <source>
        <dbReference type="EMBL" id="CAI9149084.1"/>
    </source>
</evidence>
<proteinExistence type="predicted"/>
<protein>
    <submittedName>
        <fullName evidence="2">Uncharacterized protein</fullName>
    </submittedName>
</protein>
<feature type="region of interest" description="Disordered" evidence="1">
    <location>
        <begin position="1"/>
        <end position="68"/>
    </location>
</feature>
<feature type="compositionally biased region" description="Polar residues" evidence="1">
    <location>
        <begin position="16"/>
        <end position="26"/>
    </location>
</feature>
<dbReference type="Proteomes" id="UP001176941">
    <property type="component" value="Unassembled WGS sequence"/>
</dbReference>
<name>A0ABN8XNA5_RANTA</name>
<gene>
    <name evidence="2" type="ORF">MRATA1EN1_LOCUS30702</name>
</gene>
<sequence>MAFSHRRARVEAAGQDSPQACSSSSRVDFLLHSYTEGRGNRGGSGVRNSSTEEEEEEDTDEEKYRDST</sequence>
<feature type="compositionally biased region" description="Acidic residues" evidence="1">
    <location>
        <begin position="51"/>
        <end position="61"/>
    </location>
</feature>
<evidence type="ECO:0000313" key="3">
    <source>
        <dbReference type="Proteomes" id="UP001176941"/>
    </source>
</evidence>